<evidence type="ECO:0000313" key="7">
    <source>
        <dbReference type="EMBL" id="CAL1150173.1"/>
    </source>
</evidence>
<keyword evidence="8" id="KW-0808">Transferase</keyword>
<name>A0A9P1G1U4_9DINO</name>
<dbReference type="InterPro" id="IPR051681">
    <property type="entry name" value="Ser/Thr_Kinases-Pseudokinases"/>
</dbReference>
<dbReference type="EMBL" id="CAMXCT010002244">
    <property type="protein sequence ID" value="CAI3996798.1"/>
    <property type="molecule type" value="Genomic_DNA"/>
</dbReference>
<dbReference type="InterPro" id="IPR008271">
    <property type="entry name" value="Ser/Thr_kinase_AS"/>
</dbReference>
<evidence type="ECO:0000259" key="5">
    <source>
        <dbReference type="PROSITE" id="PS50011"/>
    </source>
</evidence>
<evidence type="ECO:0000256" key="1">
    <source>
        <dbReference type="ARBA" id="ARBA00022741"/>
    </source>
</evidence>
<keyword evidence="4" id="KW-1133">Transmembrane helix</keyword>
<reference evidence="7" key="2">
    <citation type="submission" date="2024-04" db="EMBL/GenBank/DDBJ databases">
        <authorList>
            <person name="Chen Y."/>
            <person name="Shah S."/>
            <person name="Dougan E. K."/>
            <person name="Thang M."/>
            <person name="Chan C."/>
        </authorList>
    </citation>
    <scope>NUCLEOTIDE SEQUENCE [LARGE SCALE GENOMIC DNA]</scope>
</reference>
<dbReference type="Gene3D" id="1.10.510.10">
    <property type="entry name" value="Transferase(Phosphotransferase) domain 1"/>
    <property type="match status" value="1"/>
</dbReference>
<dbReference type="EMBL" id="CAMXCT020002244">
    <property type="protein sequence ID" value="CAL1150173.1"/>
    <property type="molecule type" value="Genomic_DNA"/>
</dbReference>
<gene>
    <name evidence="6" type="ORF">C1SCF055_LOCUS23240</name>
</gene>
<dbReference type="GO" id="GO:0005524">
    <property type="term" value="F:ATP binding"/>
    <property type="evidence" value="ECO:0007669"/>
    <property type="project" value="UniProtKB-UniRule"/>
</dbReference>
<accession>A0A9P1G1U4</accession>
<dbReference type="PROSITE" id="PS00108">
    <property type="entry name" value="PROTEIN_KINASE_ST"/>
    <property type="match status" value="1"/>
</dbReference>
<keyword evidence="2 3" id="KW-0067">ATP-binding</keyword>
<evidence type="ECO:0000313" key="9">
    <source>
        <dbReference type="Proteomes" id="UP001152797"/>
    </source>
</evidence>
<comment type="caution">
    <text evidence="6">The sequence shown here is derived from an EMBL/GenBank/DDBJ whole genome shotgun (WGS) entry which is preliminary data.</text>
</comment>
<evidence type="ECO:0000313" key="8">
    <source>
        <dbReference type="EMBL" id="CAL4784110.1"/>
    </source>
</evidence>
<keyword evidence="9" id="KW-1185">Reference proteome</keyword>
<protein>
    <submittedName>
        <fullName evidence="8">Probable serine/threonine-protein kinase drkD (Receptor-like kinase D)</fullName>
    </submittedName>
</protein>
<dbReference type="SUPFAM" id="SSF56112">
    <property type="entry name" value="Protein kinase-like (PK-like)"/>
    <property type="match status" value="1"/>
</dbReference>
<dbReference type="EMBL" id="CAMXCT030002244">
    <property type="protein sequence ID" value="CAL4784110.1"/>
    <property type="molecule type" value="Genomic_DNA"/>
</dbReference>
<organism evidence="6">
    <name type="scientific">Cladocopium goreaui</name>
    <dbReference type="NCBI Taxonomy" id="2562237"/>
    <lineage>
        <taxon>Eukaryota</taxon>
        <taxon>Sar</taxon>
        <taxon>Alveolata</taxon>
        <taxon>Dinophyceae</taxon>
        <taxon>Suessiales</taxon>
        <taxon>Symbiodiniaceae</taxon>
        <taxon>Cladocopium</taxon>
    </lineage>
</organism>
<dbReference type="AlphaFoldDB" id="A0A9P1G1U4"/>
<dbReference type="GO" id="GO:0004674">
    <property type="term" value="F:protein serine/threonine kinase activity"/>
    <property type="evidence" value="ECO:0007669"/>
    <property type="project" value="TreeGrafter"/>
</dbReference>
<dbReference type="InterPro" id="IPR011009">
    <property type="entry name" value="Kinase-like_dom_sf"/>
</dbReference>
<dbReference type="Gene3D" id="3.30.200.20">
    <property type="entry name" value="Phosphorylase Kinase, domain 1"/>
    <property type="match status" value="1"/>
</dbReference>
<dbReference type="PROSITE" id="PS50011">
    <property type="entry name" value="PROTEIN_KINASE_DOM"/>
    <property type="match status" value="1"/>
</dbReference>
<dbReference type="SMART" id="SM00220">
    <property type="entry name" value="S_TKc"/>
    <property type="match status" value="1"/>
</dbReference>
<keyword evidence="8" id="KW-0418">Kinase</keyword>
<evidence type="ECO:0000256" key="3">
    <source>
        <dbReference type="PROSITE-ProRule" id="PRU10141"/>
    </source>
</evidence>
<keyword evidence="4" id="KW-0472">Membrane</keyword>
<dbReference type="Pfam" id="PF00069">
    <property type="entry name" value="Pkinase"/>
    <property type="match status" value="1"/>
</dbReference>
<evidence type="ECO:0000256" key="2">
    <source>
        <dbReference type="ARBA" id="ARBA00022840"/>
    </source>
</evidence>
<evidence type="ECO:0000313" key="6">
    <source>
        <dbReference type="EMBL" id="CAI3996798.1"/>
    </source>
</evidence>
<reference evidence="6" key="1">
    <citation type="submission" date="2022-10" db="EMBL/GenBank/DDBJ databases">
        <authorList>
            <person name="Chen Y."/>
            <person name="Dougan E. K."/>
            <person name="Chan C."/>
            <person name="Rhodes N."/>
            <person name="Thang M."/>
        </authorList>
    </citation>
    <scope>NUCLEOTIDE SEQUENCE</scope>
</reference>
<keyword evidence="4" id="KW-0812">Transmembrane</keyword>
<keyword evidence="1 3" id="KW-0547">Nucleotide-binding</keyword>
<proteinExistence type="predicted"/>
<dbReference type="Proteomes" id="UP001152797">
    <property type="component" value="Unassembled WGS sequence"/>
</dbReference>
<dbReference type="PANTHER" id="PTHR44329">
    <property type="entry name" value="SERINE/THREONINE-PROTEIN KINASE TNNI3K-RELATED"/>
    <property type="match status" value="1"/>
</dbReference>
<dbReference type="InterPro" id="IPR017441">
    <property type="entry name" value="Protein_kinase_ATP_BS"/>
</dbReference>
<feature type="binding site" evidence="3">
    <location>
        <position position="332"/>
    </location>
    <ligand>
        <name>ATP</name>
        <dbReference type="ChEBI" id="CHEBI:30616"/>
    </ligand>
</feature>
<feature type="domain" description="Protein kinase" evidence="5">
    <location>
        <begin position="301"/>
        <end position="568"/>
    </location>
</feature>
<dbReference type="InterPro" id="IPR000719">
    <property type="entry name" value="Prot_kinase_dom"/>
</dbReference>
<feature type="transmembrane region" description="Helical" evidence="4">
    <location>
        <begin position="31"/>
        <end position="50"/>
    </location>
</feature>
<evidence type="ECO:0000256" key="4">
    <source>
        <dbReference type="SAM" id="Phobius"/>
    </source>
</evidence>
<sequence>MSFMEPMVCLSWLAGSHMFWSLGTAGFGWRPLLAGIFLLAVLSCHTVACSMDQTSFAVRDHLINFALFTVVSFGAVVQLNTFLWQMWMAESRAKMETTVLEELIAMTCDFDLLIGAVEDGNHQMETTFKVLKPSPRASGLLGRALAVGDQLDGFLCDNSAKLRKSLAEAKELQPLLLPTRLVGLAQEEMQAHLLVVRRPEGLVDDCPAEALRKEQTLLATFLIAVRVDHTMDPPSEVLPQTVPQIPLTRGSSSSSNCHSVADTTVTGALFGGLELNGTGMKSLLEIGHKEHWLIPPELLQLHSTKLLGSGGFGLVCEGTFCGATVALKFPRKGIKDCKFQNAESREYILFMNYLSELRLLRQVRHPNLVSFFGTTVDAESLELMLVFEKMTGRTLTKFIPSENPEEDVRLQILLDIAKALVYLHSLQPAVVHGDLKGDNIYVESRKDMHLTKLGDFGLARRATKSAAGMGGTLRWCAPEVLGGSWSPSTPADSYSYGQVAFFVVSGRLPLAELKRHEMTDALTKGRLPPEDWPPGYMIGVRSLAEACRKFDPQERPSIFQIWRDLTNLQAGEATKSGAKLIGKSATVLSESPSGSPRNSNIPRLNVHPFAAPLPAVPLLEPPQLDIFGMLGGSGGSSGALVQTSSCRDLEVQMDMARKHAFGRSPYY</sequence>
<dbReference type="PROSITE" id="PS00107">
    <property type="entry name" value="PROTEIN_KINASE_ATP"/>
    <property type="match status" value="1"/>
</dbReference>
<feature type="transmembrane region" description="Helical" evidence="4">
    <location>
        <begin position="62"/>
        <end position="87"/>
    </location>
</feature>
<dbReference type="OrthoDB" id="426353at2759"/>